<comment type="function">
    <text evidence="7">Required for pre-mRNA splicing.</text>
</comment>
<reference evidence="9" key="2">
    <citation type="submission" date="2011-02" db="EMBL/GenBank/DDBJ databases">
        <authorList>
            <person name="MacLean D."/>
        </authorList>
    </citation>
    <scope>NUCLEOTIDE SEQUENCE</scope>
</reference>
<dbReference type="Pfam" id="PF03371">
    <property type="entry name" value="PRP38"/>
    <property type="match status" value="1"/>
</dbReference>
<keyword evidence="5 7" id="KW-0508">mRNA splicing</keyword>
<dbReference type="AlphaFoldDB" id="F0WLM7"/>
<evidence type="ECO:0000256" key="6">
    <source>
        <dbReference type="ARBA" id="ARBA00023242"/>
    </source>
</evidence>
<reference evidence="9" key="1">
    <citation type="journal article" date="2011" name="PLoS Biol.">
        <title>Gene gain and loss during evolution of obligate parasitism in the white rust pathogen of Arabidopsis thaliana.</title>
        <authorList>
            <person name="Kemen E."/>
            <person name="Gardiner A."/>
            <person name="Schultz-Larsen T."/>
            <person name="Kemen A.C."/>
            <person name="Balmuth A.L."/>
            <person name="Robert-Seilaniantz A."/>
            <person name="Bailey K."/>
            <person name="Holub E."/>
            <person name="Studholme D.J."/>
            <person name="Maclean D."/>
            <person name="Jones J.D."/>
        </authorList>
    </citation>
    <scope>NUCLEOTIDE SEQUENCE</scope>
</reference>
<feature type="compositionally biased region" description="Basic residues" evidence="8">
    <location>
        <begin position="213"/>
        <end position="229"/>
    </location>
</feature>
<feature type="compositionally biased region" description="Low complexity" evidence="8">
    <location>
        <begin position="254"/>
        <end position="264"/>
    </location>
</feature>
<evidence type="ECO:0000256" key="5">
    <source>
        <dbReference type="ARBA" id="ARBA00023187"/>
    </source>
</evidence>
<dbReference type="EMBL" id="FR824192">
    <property type="protein sequence ID" value="CCA22193.1"/>
    <property type="molecule type" value="Genomic_DNA"/>
</dbReference>
<feature type="region of interest" description="Disordered" evidence="8">
    <location>
        <begin position="310"/>
        <end position="374"/>
    </location>
</feature>
<dbReference type="GO" id="GO:0000398">
    <property type="term" value="P:mRNA splicing, via spliceosome"/>
    <property type="evidence" value="ECO:0007669"/>
    <property type="project" value="UniProtKB-UniRule"/>
</dbReference>
<protein>
    <recommendedName>
        <fullName evidence="7">Pre-mRNA-splicing factor 38</fullName>
    </recommendedName>
</protein>
<comment type="subcellular location">
    <subcellularLocation>
        <location evidence="1 7">Nucleus</location>
    </subcellularLocation>
</comment>
<feature type="compositionally biased region" description="Basic and acidic residues" evidence="8">
    <location>
        <begin position="333"/>
        <end position="374"/>
    </location>
</feature>
<sequence length="374" mass="43590">MRLTMRQMQGLLKHTDSPYIRVVGFLYIRYACDPEKLWSWFEPYLDDPEEFNASANVNLQTYETLFSKSERLPLVFCSTIGAWLKSILEENNYFGTILPRIPKKIQDSIKVKLLLHARKKEREKANASITHLLEPGVKIRAMYADEDNEPAMYGAVIDAVNQDNTFWVTFPEYGNSEKVTLGDIELDAPKYRSSSVSRDRHHRKSRSTSPRNSRSRSIRGRHSRRRKVSRSASRSASRSRKRPRRSDRRDRSYSRSLSQSENRSNLTEDLLQQVRKNERRKAEAVGRDYAARPASYKGSLSLKLDRFTTRKRSVSPKRRNDIIKARTSSTPAIEKDVRIDEKNPQRSKEAEDRLKKLRELYGDASSKREEVEEE</sequence>
<dbReference type="Gene3D" id="2.30.30.140">
    <property type="match status" value="1"/>
</dbReference>
<feature type="compositionally biased region" description="Basic residues" evidence="8">
    <location>
        <begin position="237"/>
        <end position="246"/>
    </location>
</feature>
<proteinExistence type="inferred from homology"/>
<keyword evidence="6 7" id="KW-0539">Nucleus</keyword>
<evidence type="ECO:0000256" key="4">
    <source>
        <dbReference type="ARBA" id="ARBA00022728"/>
    </source>
</evidence>
<evidence type="ECO:0000256" key="7">
    <source>
        <dbReference type="RuleBase" id="RU367025"/>
    </source>
</evidence>
<dbReference type="GO" id="GO:0005681">
    <property type="term" value="C:spliceosomal complex"/>
    <property type="evidence" value="ECO:0007669"/>
    <property type="project" value="UniProtKB-KW"/>
</dbReference>
<keyword evidence="4 7" id="KW-0747">Spliceosome</keyword>
<name>F0WLM7_9STRA</name>
<evidence type="ECO:0000313" key="9">
    <source>
        <dbReference type="EMBL" id="CCA22193.1"/>
    </source>
</evidence>
<evidence type="ECO:0000256" key="3">
    <source>
        <dbReference type="ARBA" id="ARBA00022664"/>
    </source>
</evidence>
<evidence type="ECO:0000256" key="8">
    <source>
        <dbReference type="SAM" id="MobiDB-lite"/>
    </source>
</evidence>
<dbReference type="PANTHER" id="PTHR23142">
    <property type="entry name" value="PRE-MRNA-SPLICING FACTOR 38A-RELATED"/>
    <property type="match status" value="1"/>
</dbReference>
<accession>F0WLM7</accession>
<dbReference type="HOGENOM" id="CLU_034151_5_0_1"/>
<comment type="similarity">
    <text evidence="2 7">Belongs to the PRP38 family.</text>
</comment>
<dbReference type="InterPro" id="IPR005037">
    <property type="entry name" value="PRP38"/>
</dbReference>
<evidence type="ECO:0000256" key="1">
    <source>
        <dbReference type="ARBA" id="ARBA00004123"/>
    </source>
</evidence>
<organism evidence="9">
    <name type="scientific">Albugo laibachii Nc14</name>
    <dbReference type="NCBI Taxonomy" id="890382"/>
    <lineage>
        <taxon>Eukaryota</taxon>
        <taxon>Sar</taxon>
        <taxon>Stramenopiles</taxon>
        <taxon>Oomycota</taxon>
        <taxon>Peronosporomycetes</taxon>
        <taxon>Albuginales</taxon>
        <taxon>Albuginaceae</taxon>
        <taxon>Albugo</taxon>
    </lineage>
</organism>
<evidence type="ECO:0000256" key="2">
    <source>
        <dbReference type="ARBA" id="ARBA00006164"/>
    </source>
</evidence>
<feature type="region of interest" description="Disordered" evidence="8">
    <location>
        <begin position="192"/>
        <end position="269"/>
    </location>
</feature>
<gene>
    <name evidence="9" type="primary">AlNc14C147G7416</name>
    <name evidence="9" type="ORF">ALNC14_083360</name>
</gene>
<keyword evidence="3 7" id="KW-0507">mRNA processing</keyword>